<evidence type="ECO:0000256" key="1">
    <source>
        <dbReference type="SAM" id="MobiDB-lite"/>
    </source>
</evidence>
<sequence>QTCARRSKQKNPALAKSSSALGAATPARGTDNRKTQDNRTTALCAAQHRLRAAHMPEHVGNCNFHAKA</sequence>
<feature type="compositionally biased region" description="Low complexity" evidence="1">
    <location>
        <begin position="13"/>
        <end position="24"/>
    </location>
</feature>
<feature type="non-terminal residue" evidence="2">
    <location>
        <position position="1"/>
    </location>
</feature>
<evidence type="ECO:0000313" key="2">
    <source>
        <dbReference type="EMBL" id="MCI46305.1"/>
    </source>
</evidence>
<keyword evidence="3" id="KW-1185">Reference proteome</keyword>
<feature type="region of interest" description="Disordered" evidence="1">
    <location>
        <begin position="1"/>
        <end position="38"/>
    </location>
</feature>
<comment type="caution">
    <text evidence="2">The sequence shown here is derived from an EMBL/GenBank/DDBJ whole genome shotgun (WGS) entry which is preliminary data.</text>
</comment>
<organism evidence="2 3">
    <name type="scientific">Trifolium medium</name>
    <dbReference type="NCBI Taxonomy" id="97028"/>
    <lineage>
        <taxon>Eukaryota</taxon>
        <taxon>Viridiplantae</taxon>
        <taxon>Streptophyta</taxon>
        <taxon>Embryophyta</taxon>
        <taxon>Tracheophyta</taxon>
        <taxon>Spermatophyta</taxon>
        <taxon>Magnoliopsida</taxon>
        <taxon>eudicotyledons</taxon>
        <taxon>Gunneridae</taxon>
        <taxon>Pentapetalae</taxon>
        <taxon>rosids</taxon>
        <taxon>fabids</taxon>
        <taxon>Fabales</taxon>
        <taxon>Fabaceae</taxon>
        <taxon>Papilionoideae</taxon>
        <taxon>50 kb inversion clade</taxon>
        <taxon>NPAAA clade</taxon>
        <taxon>Hologalegina</taxon>
        <taxon>IRL clade</taxon>
        <taxon>Trifolieae</taxon>
        <taxon>Trifolium</taxon>
    </lineage>
</organism>
<dbReference type="AlphaFoldDB" id="A0A392SEI1"/>
<dbReference type="Proteomes" id="UP000265520">
    <property type="component" value="Unassembled WGS sequence"/>
</dbReference>
<name>A0A392SEI1_9FABA</name>
<accession>A0A392SEI1</accession>
<reference evidence="2 3" key="1">
    <citation type="journal article" date="2018" name="Front. Plant Sci.">
        <title>Red Clover (Trifolium pratense) and Zigzag Clover (T. medium) - A Picture of Genomic Similarities and Differences.</title>
        <authorList>
            <person name="Dluhosova J."/>
            <person name="Istvanek J."/>
            <person name="Nedelnik J."/>
            <person name="Repkova J."/>
        </authorList>
    </citation>
    <scope>NUCLEOTIDE SEQUENCE [LARGE SCALE GENOMIC DNA]</scope>
    <source>
        <strain evidence="3">cv. 10/8</strain>
        <tissue evidence="2">Leaf</tissue>
    </source>
</reference>
<dbReference type="EMBL" id="LXQA010355585">
    <property type="protein sequence ID" value="MCI46305.1"/>
    <property type="molecule type" value="Genomic_DNA"/>
</dbReference>
<proteinExistence type="predicted"/>
<evidence type="ECO:0000313" key="3">
    <source>
        <dbReference type="Proteomes" id="UP000265520"/>
    </source>
</evidence>
<protein>
    <submittedName>
        <fullName evidence="2">Uncharacterized protein</fullName>
    </submittedName>
</protein>